<dbReference type="InterPro" id="IPR029465">
    <property type="entry name" value="ATPgrasp_TupA"/>
</dbReference>
<reference evidence="1 4" key="3">
    <citation type="submission" date="2024-01" db="EMBL/GenBank/DDBJ databases">
        <title>The diversity of rhizobia nodulating Mimosa spp. in eleven states of Brazil covering several biomes is determined by host plant, location, and edaphic factors.</title>
        <authorList>
            <person name="Rouws L."/>
            <person name="Barauna A."/>
            <person name="Beukes C."/>
            <person name="De Faria S.M."/>
            <person name="Gross E."/>
            <person name="Dos Reis Junior F.B."/>
            <person name="Simon M."/>
            <person name="Maluk M."/>
            <person name="Odee D.W."/>
            <person name="Kenicer G."/>
            <person name="Young J.P.W."/>
            <person name="Reis V.M."/>
            <person name="Zilli J."/>
            <person name="James E.K."/>
        </authorList>
    </citation>
    <scope>NUCLEOTIDE SEQUENCE [LARGE SCALE GENOMIC DNA]</scope>
    <source>
        <strain evidence="1 4">JPY530</strain>
    </source>
</reference>
<evidence type="ECO:0000313" key="2">
    <source>
        <dbReference type="EMBL" id="TXC82794.1"/>
    </source>
</evidence>
<dbReference type="EMBL" id="JAZHGA010000020">
    <property type="protein sequence ID" value="MEM5342935.1"/>
    <property type="molecule type" value="Genomic_DNA"/>
</dbReference>
<dbReference type="Proteomes" id="UP001481677">
    <property type="component" value="Unassembled WGS sequence"/>
</dbReference>
<dbReference type="AlphaFoldDB" id="A0A5C6VDD0"/>
<proteinExistence type="predicted"/>
<evidence type="ECO:0000313" key="4">
    <source>
        <dbReference type="Proteomes" id="UP001481677"/>
    </source>
</evidence>
<sequence length="338" mass="38881">MPTTEYAQADEEMRVSAPVREPAGSSATFVARELPEEAVLRGPVPSQSAMRRMKEKVKLMLPDPLFLSLLHRKCIGRYPRLVHPATFNEKILQRNLRPDPRYVRLTDKLTVREYVAVKLGEEHVVPLIAAPEAFTREVFDSLPDAFVMKANHGSTFVEIVRNKSETTFERLQELADRWLSTSFYWVARERHYRRIKPRIFFEALLLDRQGRIPADFKIHCFGGHTGHPLMYILLITDRFGKHTHGDVFDAQWRRTDVMIGPYTRSPTPPPRPENLDAVLKAAAILAADFNYVRVDLYAYDNRVYFGELTFTPGAGVLPFTPDHIDYEWGKLLSDKAEI</sequence>
<comment type="caution">
    <text evidence="2">The sequence shown here is derived from an EMBL/GenBank/DDBJ whole genome shotgun (WGS) entry which is preliminary data.</text>
</comment>
<dbReference type="Pfam" id="PF14305">
    <property type="entry name" value="ATPgrasp_TupA"/>
    <property type="match status" value="1"/>
</dbReference>
<evidence type="ECO:0000313" key="1">
    <source>
        <dbReference type="EMBL" id="MEM5342935.1"/>
    </source>
</evidence>
<reference evidence="2" key="2">
    <citation type="submission" date="2019-08" db="EMBL/GenBank/DDBJ databases">
        <authorList>
            <person name="Im W.-T."/>
        </authorList>
    </citation>
    <scope>NUCLEOTIDE SEQUENCE</scope>
    <source>
        <strain evidence="2">NF 2-5-3</strain>
    </source>
</reference>
<dbReference type="EMBL" id="VOQS01000003">
    <property type="protein sequence ID" value="TXC82794.1"/>
    <property type="molecule type" value="Genomic_DNA"/>
</dbReference>
<keyword evidence="4" id="KW-1185">Reference proteome</keyword>
<name>A0A5C6VDD0_9BURK</name>
<reference evidence="2 3" key="1">
    <citation type="journal article" date="2018" name="Int. J. Syst. Evol. Microbiol.">
        <title>Paraburkholderia azotifigens sp. nov., a nitrogen-fixing bacterium isolated from paddy soil.</title>
        <authorList>
            <person name="Choi G.M."/>
            <person name="Im W.T."/>
        </authorList>
    </citation>
    <scope>NUCLEOTIDE SEQUENCE [LARGE SCALE GENOMIC DNA]</scope>
    <source>
        <strain evidence="2 3">NF 2-5-3</strain>
    </source>
</reference>
<organism evidence="2 3">
    <name type="scientific">Paraburkholderia azotifigens</name>
    <dbReference type="NCBI Taxonomy" id="2057004"/>
    <lineage>
        <taxon>Bacteria</taxon>
        <taxon>Pseudomonadati</taxon>
        <taxon>Pseudomonadota</taxon>
        <taxon>Betaproteobacteria</taxon>
        <taxon>Burkholderiales</taxon>
        <taxon>Burkholderiaceae</taxon>
        <taxon>Paraburkholderia</taxon>
    </lineage>
</organism>
<dbReference type="RefSeq" id="WP_147235381.1">
    <property type="nucleotide sequence ID" value="NZ_JAZHFZ010000020.1"/>
</dbReference>
<accession>A0A5C6VDD0</accession>
<gene>
    <name evidence="2" type="ORF">FRZ40_20380</name>
    <name evidence="1" type="ORF">V4C56_25345</name>
</gene>
<dbReference type="Proteomes" id="UP000321776">
    <property type="component" value="Unassembled WGS sequence"/>
</dbReference>
<protein>
    <submittedName>
        <fullName evidence="1">ATP-grasp fold amidoligase family protein</fullName>
    </submittedName>
</protein>
<evidence type="ECO:0000313" key="3">
    <source>
        <dbReference type="Proteomes" id="UP000321776"/>
    </source>
</evidence>